<comment type="caution">
    <text evidence="1">The sequence shown here is derived from an EMBL/GenBank/DDBJ whole genome shotgun (WGS) entry which is preliminary data.</text>
</comment>
<dbReference type="Proteomes" id="UP000689129">
    <property type="component" value="Unassembled WGS sequence"/>
</dbReference>
<name>A0A8I2Z337_VERLO</name>
<dbReference type="AlphaFoldDB" id="A0A8I2Z337"/>
<organism evidence="1 2">
    <name type="scientific">Verticillium longisporum</name>
    <name type="common">Verticillium dahliae var. longisporum</name>
    <dbReference type="NCBI Taxonomy" id="100787"/>
    <lineage>
        <taxon>Eukaryota</taxon>
        <taxon>Fungi</taxon>
        <taxon>Dikarya</taxon>
        <taxon>Ascomycota</taxon>
        <taxon>Pezizomycotina</taxon>
        <taxon>Sordariomycetes</taxon>
        <taxon>Hypocreomycetidae</taxon>
        <taxon>Glomerellales</taxon>
        <taxon>Plectosphaerellaceae</taxon>
        <taxon>Verticillium</taxon>
    </lineage>
</organism>
<accession>A0A8I2Z337</accession>
<proteinExistence type="predicted"/>
<sequence length="72" mass="7795">MIPGPPQNCNLRVHSRRLLPSHAHSKTLVHLSQQALSQQALSQLAPLLLVPSSSSPPLHLTLDTSPPVSQHQ</sequence>
<protein>
    <submittedName>
        <fullName evidence="1">Uncharacterized protein</fullName>
    </submittedName>
</protein>
<dbReference type="EMBL" id="JAEMWZ010000742">
    <property type="protein sequence ID" value="KAG7106744.1"/>
    <property type="molecule type" value="Genomic_DNA"/>
</dbReference>
<gene>
    <name evidence="1" type="ORF">HYQ45_018364</name>
</gene>
<evidence type="ECO:0000313" key="2">
    <source>
        <dbReference type="Proteomes" id="UP000689129"/>
    </source>
</evidence>
<evidence type="ECO:0000313" key="1">
    <source>
        <dbReference type="EMBL" id="KAG7106744.1"/>
    </source>
</evidence>
<reference evidence="1" key="1">
    <citation type="journal article" date="2021" name="Mol. Plant Pathol.">
        <title>A 20-kb lineage-specific genomic region tames virulence in pathogenic amphidiploid Verticillium longisporum.</title>
        <authorList>
            <person name="Harting R."/>
            <person name="Starke J."/>
            <person name="Kusch H."/>
            <person name="Poggeler S."/>
            <person name="Maurus I."/>
            <person name="Schluter R."/>
            <person name="Landesfeind M."/>
            <person name="Bulla I."/>
            <person name="Nowrousian M."/>
            <person name="de Jonge R."/>
            <person name="Stahlhut G."/>
            <person name="Hoff K.J."/>
            <person name="Asshauer K.P."/>
            <person name="Thurmer A."/>
            <person name="Stanke M."/>
            <person name="Daniel R."/>
            <person name="Morgenstern B."/>
            <person name="Thomma B.P.H.J."/>
            <person name="Kronstad J.W."/>
            <person name="Braus-Stromeyer S.A."/>
            <person name="Braus G.H."/>
        </authorList>
    </citation>
    <scope>NUCLEOTIDE SEQUENCE</scope>
    <source>
        <strain evidence="1">Vl32</strain>
    </source>
</reference>